<sequence length="252" mass="26450">MRHAVIVADNRQPADVHGVHGTRGLTQWACLARRAGLGGGWEAVEWACVPAGGVSGEHLHTRTEEVYVLLAGRGEITLDGRPVPVRAGDAVLTGLGTTHGLRNTGTEPLEWLVIEMPARTTAPNPTRPDPAAPDPVVPHPAAPDPILRHAVITNLRRVGPVDPGAVFTGPLRTLEVTRLAARERAVLRTDGVEHTVFVTRGSGRAATGDVRIPLMPGRALTLPLGTGAALTAGLDGLEYVHAVLAVPAEELT</sequence>
<dbReference type="Pfam" id="PF07883">
    <property type="entry name" value="Cupin_2"/>
    <property type="match status" value="1"/>
</dbReference>
<dbReference type="Gene3D" id="2.60.120.10">
    <property type="entry name" value="Jelly Rolls"/>
    <property type="match status" value="1"/>
</dbReference>
<organism evidence="3 4">
    <name type="scientific">Kitasatospora kazusensis</name>
    <dbReference type="NCBI Taxonomy" id="407974"/>
    <lineage>
        <taxon>Bacteria</taxon>
        <taxon>Bacillati</taxon>
        <taxon>Actinomycetota</taxon>
        <taxon>Actinomycetes</taxon>
        <taxon>Kitasatosporales</taxon>
        <taxon>Streptomycetaceae</taxon>
        <taxon>Kitasatospora</taxon>
    </lineage>
</organism>
<evidence type="ECO:0000313" key="3">
    <source>
        <dbReference type="EMBL" id="GAA2135520.1"/>
    </source>
</evidence>
<gene>
    <name evidence="3" type="ORF">GCM10009760_14160</name>
</gene>
<dbReference type="InterPro" id="IPR011051">
    <property type="entry name" value="RmlC_Cupin_sf"/>
</dbReference>
<evidence type="ECO:0000313" key="4">
    <source>
        <dbReference type="Proteomes" id="UP001422759"/>
    </source>
</evidence>
<comment type="caution">
    <text evidence="3">The sequence shown here is derived from an EMBL/GenBank/DDBJ whole genome shotgun (WGS) entry which is preliminary data.</text>
</comment>
<dbReference type="PANTHER" id="PTHR35848">
    <property type="entry name" value="OXALATE-BINDING PROTEIN"/>
    <property type="match status" value="1"/>
</dbReference>
<keyword evidence="1" id="KW-0479">Metal-binding</keyword>
<dbReference type="SUPFAM" id="SSF51182">
    <property type="entry name" value="RmlC-like cupins"/>
    <property type="match status" value="1"/>
</dbReference>
<protein>
    <recommendedName>
        <fullName evidence="2">Cupin type-2 domain-containing protein</fullName>
    </recommendedName>
</protein>
<name>A0ABP5KPP0_9ACTN</name>
<dbReference type="InterPro" id="IPR051610">
    <property type="entry name" value="GPI/OXD"/>
</dbReference>
<dbReference type="EMBL" id="BAAANT010000005">
    <property type="protein sequence ID" value="GAA2135520.1"/>
    <property type="molecule type" value="Genomic_DNA"/>
</dbReference>
<proteinExistence type="predicted"/>
<dbReference type="InterPro" id="IPR014710">
    <property type="entry name" value="RmlC-like_jellyroll"/>
</dbReference>
<accession>A0ABP5KPP0</accession>
<reference evidence="4" key="1">
    <citation type="journal article" date="2019" name="Int. J. Syst. Evol. Microbiol.">
        <title>The Global Catalogue of Microorganisms (GCM) 10K type strain sequencing project: providing services to taxonomists for standard genome sequencing and annotation.</title>
        <authorList>
            <consortium name="The Broad Institute Genomics Platform"/>
            <consortium name="The Broad Institute Genome Sequencing Center for Infectious Disease"/>
            <person name="Wu L."/>
            <person name="Ma J."/>
        </authorList>
    </citation>
    <scope>NUCLEOTIDE SEQUENCE [LARGE SCALE GENOMIC DNA]</scope>
    <source>
        <strain evidence="4">JCM 14560</strain>
    </source>
</reference>
<dbReference type="RefSeq" id="WP_344461876.1">
    <property type="nucleotide sequence ID" value="NZ_BAAANT010000005.1"/>
</dbReference>
<keyword evidence="4" id="KW-1185">Reference proteome</keyword>
<dbReference type="InterPro" id="IPR013096">
    <property type="entry name" value="Cupin_2"/>
</dbReference>
<dbReference type="PANTHER" id="PTHR35848:SF6">
    <property type="entry name" value="CUPIN TYPE-2 DOMAIN-CONTAINING PROTEIN"/>
    <property type="match status" value="1"/>
</dbReference>
<evidence type="ECO:0000256" key="1">
    <source>
        <dbReference type="ARBA" id="ARBA00022723"/>
    </source>
</evidence>
<feature type="domain" description="Cupin type-2" evidence="2">
    <location>
        <begin position="47"/>
        <end position="114"/>
    </location>
</feature>
<evidence type="ECO:0000259" key="2">
    <source>
        <dbReference type="Pfam" id="PF07883"/>
    </source>
</evidence>
<dbReference type="Proteomes" id="UP001422759">
    <property type="component" value="Unassembled WGS sequence"/>
</dbReference>